<evidence type="ECO:0000259" key="1">
    <source>
        <dbReference type="SMART" id="SM00881"/>
    </source>
</evidence>
<feature type="domain" description="CoA-binding" evidence="1">
    <location>
        <begin position="6"/>
        <end position="99"/>
    </location>
</feature>
<dbReference type="SUPFAM" id="SSF51735">
    <property type="entry name" value="NAD(P)-binding Rossmann-fold domains"/>
    <property type="match status" value="1"/>
</dbReference>
<reference evidence="2 3" key="1">
    <citation type="journal article" date="2015" name="Nature">
        <title>rRNA introns, odd ribosomes, and small enigmatic genomes across a large radiation of phyla.</title>
        <authorList>
            <person name="Brown C.T."/>
            <person name="Hug L.A."/>
            <person name="Thomas B.C."/>
            <person name="Sharon I."/>
            <person name="Castelle C.J."/>
            <person name="Singh A."/>
            <person name="Wilkins M.J."/>
            <person name="Williams K.H."/>
            <person name="Banfield J.F."/>
        </authorList>
    </citation>
    <scope>NUCLEOTIDE SEQUENCE [LARGE SCALE GENOMIC DNA]</scope>
</reference>
<comment type="caution">
    <text evidence="2">The sequence shown here is derived from an EMBL/GenBank/DDBJ whole genome shotgun (WGS) entry which is preliminary data.</text>
</comment>
<evidence type="ECO:0000313" key="3">
    <source>
        <dbReference type="Proteomes" id="UP000034457"/>
    </source>
</evidence>
<proteinExistence type="predicted"/>
<dbReference type="SMART" id="SM00881">
    <property type="entry name" value="CoA_binding"/>
    <property type="match status" value="1"/>
</dbReference>
<sequence length="129" mass="14482">MNNSILFKSIKTIAIVGLSDKPDRPSYKVGKYLIDHGYKIFPVNPNIDNFLGIKSYKTLSEIQDKIDVVDIFRKSEFVSLIVDEAIKIGAKSIWMQEGVEDIKGAQKARAAGLTVVMNMCMMKEHKKSS</sequence>
<evidence type="ECO:0000313" key="2">
    <source>
        <dbReference type="EMBL" id="KKP73787.1"/>
    </source>
</evidence>
<name>A0A0G0F318_9BACT</name>
<dbReference type="InterPro" id="IPR036291">
    <property type="entry name" value="NAD(P)-bd_dom_sf"/>
</dbReference>
<accession>A0A0G0F318</accession>
<gene>
    <name evidence="2" type="ORF">UR68_C0002G0010</name>
</gene>
<dbReference type="PANTHER" id="PTHR33303">
    <property type="entry name" value="CYTOPLASMIC PROTEIN-RELATED"/>
    <property type="match status" value="1"/>
</dbReference>
<dbReference type="AlphaFoldDB" id="A0A0G0F318"/>
<dbReference type="InterPro" id="IPR003781">
    <property type="entry name" value="CoA-bd"/>
</dbReference>
<dbReference type="Gene3D" id="3.40.50.720">
    <property type="entry name" value="NAD(P)-binding Rossmann-like Domain"/>
    <property type="match status" value="1"/>
</dbReference>
<dbReference type="EMBL" id="LBQC01000002">
    <property type="protein sequence ID" value="KKP73787.1"/>
    <property type="molecule type" value="Genomic_DNA"/>
</dbReference>
<dbReference type="STRING" id="1618478.UR68_C0002G0010"/>
<dbReference type="PANTHER" id="PTHR33303:SF2">
    <property type="entry name" value="COA-BINDING DOMAIN-CONTAINING PROTEIN"/>
    <property type="match status" value="1"/>
</dbReference>
<dbReference type="Proteomes" id="UP000034457">
    <property type="component" value="Unassembled WGS sequence"/>
</dbReference>
<dbReference type="Pfam" id="PF13380">
    <property type="entry name" value="CoA_binding_2"/>
    <property type="match status" value="1"/>
</dbReference>
<protein>
    <submittedName>
        <fullName evidence="2">CoA-binding domain protein</fullName>
    </submittedName>
</protein>
<organism evidence="2 3">
    <name type="scientific">Candidatus Roizmanbacteria bacterium GW2011_GWA2_35_19</name>
    <dbReference type="NCBI Taxonomy" id="1618478"/>
    <lineage>
        <taxon>Bacteria</taxon>
        <taxon>Candidatus Roizmaniibacteriota</taxon>
    </lineage>
</organism>